<keyword evidence="2" id="KW-1185">Reference proteome</keyword>
<dbReference type="SUPFAM" id="SSF52540">
    <property type="entry name" value="P-loop containing nucleoside triphosphate hydrolases"/>
    <property type="match status" value="1"/>
</dbReference>
<proteinExistence type="predicted"/>
<dbReference type="OrthoDB" id="2348800at2759"/>
<dbReference type="Proteomes" id="UP000789572">
    <property type="component" value="Unassembled WGS sequence"/>
</dbReference>
<feature type="non-terminal residue" evidence="1">
    <location>
        <position position="172"/>
    </location>
</feature>
<accession>A0A9N9E3N7</accession>
<evidence type="ECO:0000313" key="1">
    <source>
        <dbReference type="EMBL" id="CAG8658554.1"/>
    </source>
</evidence>
<dbReference type="InterPro" id="IPR027417">
    <property type="entry name" value="P-loop_NTPase"/>
</dbReference>
<sequence>NVIIKSGSLRNALWKLCYDTHQTQLAVVPTKRSYEEAIGLDSLVVISEEHLFEFDREWHQHKINLLCSPPASGKTTFAKRFKLYTKDNSCVVWHISMTHVSDIPSTMENKDSFNAAWKKFAGETWTNCLHSTEPTDILIDEAQMLYDKAPFFWNDINIKGLQDYPNTKAQLA</sequence>
<evidence type="ECO:0000313" key="2">
    <source>
        <dbReference type="Proteomes" id="UP000789572"/>
    </source>
</evidence>
<name>A0A9N9E3N7_9GLOM</name>
<dbReference type="EMBL" id="CAJVPJ010005105">
    <property type="protein sequence ID" value="CAG8658554.1"/>
    <property type="molecule type" value="Genomic_DNA"/>
</dbReference>
<protein>
    <submittedName>
        <fullName evidence="1">9205_t:CDS:1</fullName>
    </submittedName>
</protein>
<gene>
    <name evidence="1" type="ORF">POCULU_LOCUS10334</name>
</gene>
<feature type="non-terminal residue" evidence="1">
    <location>
        <position position="1"/>
    </location>
</feature>
<dbReference type="AlphaFoldDB" id="A0A9N9E3N7"/>
<organism evidence="1 2">
    <name type="scientific">Paraglomus occultum</name>
    <dbReference type="NCBI Taxonomy" id="144539"/>
    <lineage>
        <taxon>Eukaryota</taxon>
        <taxon>Fungi</taxon>
        <taxon>Fungi incertae sedis</taxon>
        <taxon>Mucoromycota</taxon>
        <taxon>Glomeromycotina</taxon>
        <taxon>Glomeromycetes</taxon>
        <taxon>Paraglomerales</taxon>
        <taxon>Paraglomeraceae</taxon>
        <taxon>Paraglomus</taxon>
    </lineage>
</organism>
<reference evidence="1" key="1">
    <citation type="submission" date="2021-06" db="EMBL/GenBank/DDBJ databases">
        <authorList>
            <person name="Kallberg Y."/>
            <person name="Tangrot J."/>
            <person name="Rosling A."/>
        </authorList>
    </citation>
    <scope>NUCLEOTIDE SEQUENCE</scope>
    <source>
        <strain evidence="1">IA702</strain>
    </source>
</reference>
<comment type="caution">
    <text evidence="1">The sequence shown here is derived from an EMBL/GenBank/DDBJ whole genome shotgun (WGS) entry which is preliminary data.</text>
</comment>